<reference evidence="1 2" key="1">
    <citation type="submission" date="2019-03" db="EMBL/GenBank/DDBJ databases">
        <title>Genomic Encyclopedia of Type Strains, Phase IV (KMG-IV): sequencing the most valuable type-strain genomes for metagenomic binning, comparative biology and taxonomic classification.</title>
        <authorList>
            <person name="Goeker M."/>
        </authorList>
    </citation>
    <scope>NUCLEOTIDE SEQUENCE [LARGE SCALE GENOMIC DNA]</scope>
    <source>
        <strain evidence="1 2">DSM 24984</strain>
    </source>
</reference>
<evidence type="ECO:0000313" key="1">
    <source>
        <dbReference type="EMBL" id="TCK62248.1"/>
    </source>
</evidence>
<protein>
    <submittedName>
        <fullName evidence="1">NAD+--dinitrogen-reductase ADP-D-ribosyltransferase</fullName>
    </submittedName>
</protein>
<dbReference type="GO" id="GO:0009399">
    <property type="term" value="P:nitrogen fixation"/>
    <property type="evidence" value="ECO:0007669"/>
    <property type="project" value="InterPro"/>
</dbReference>
<keyword evidence="2" id="KW-1185">Reference proteome</keyword>
<proteinExistence type="predicted"/>
<comment type="caution">
    <text evidence="1">The sequence shown here is derived from an EMBL/GenBank/DDBJ whole genome shotgun (WGS) entry which is preliminary data.</text>
</comment>
<dbReference type="EMBL" id="SMGG01000003">
    <property type="protein sequence ID" value="TCK62248.1"/>
    <property type="molecule type" value="Genomic_DNA"/>
</dbReference>
<dbReference type="Pfam" id="PF07357">
    <property type="entry name" value="DRAT"/>
    <property type="match status" value="1"/>
</dbReference>
<gene>
    <name evidence="1" type="ORF">C8D98_0769</name>
</gene>
<dbReference type="RefSeq" id="WP_132872162.1">
    <property type="nucleotide sequence ID" value="NZ_JAJUHT010000010.1"/>
</dbReference>
<dbReference type="Proteomes" id="UP000294614">
    <property type="component" value="Unassembled WGS sequence"/>
</dbReference>
<organism evidence="1 2">
    <name type="scientific">Seleniivibrio woodruffii</name>
    <dbReference type="NCBI Taxonomy" id="1078050"/>
    <lineage>
        <taxon>Bacteria</taxon>
        <taxon>Pseudomonadati</taxon>
        <taxon>Deferribacterota</taxon>
        <taxon>Deferribacteres</taxon>
        <taxon>Deferribacterales</taxon>
        <taxon>Geovibrionaceae</taxon>
        <taxon>Seleniivibrio</taxon>
    </lineage>
</organism>
<dbReference type="GO" id="GO:0030701">
    <property type="term" value="F:NAD+-dinitrogen-reductase ADP-D-ribosyltransferase activity"/>
    <property type="evidence" value="ECO:0007669"/>
    <property type="project" value="InterPro"/>
</dbReference>
<dbReference type="AlphaFoldDB" id="A0A4R1KCB9"/>
<dbReference type="InterPro" id="IPR009953">
    <property type="entry name" value="DRA_trans"/>
</dbReference>
<keyword evidence="1" id="KW-0808">Transferase</keyword>
<accession>A0A4R1KCB9</accession>
<sequence>MGVEKQKSSISRLKDLKRFYHYSNLINIPTYMFVSNEYNLNVLPITISGVWEYYGEIFRAIQKADSIENACGVFTNAMDTLFSLSEKHNGKKMGSYTRLLKGWLFDSNSIEGAVMKGWVESRFGITPFYHKNIIPDVNSEEYYEYMVEKMDSKHNKNLIFHQLDLLYTYTQCILKTFYADKLPKLTLYRGVNDLSEHLVVKEYDKTRLCIEQNSLVSFTSDRDIASQFGDYILTSEIPFTKIVFFSEVLPSLSFVGEKEYLVLGGRYDTVVTYY</sequence>
<dbReference type="OrthoDB" id="183043at2"/>
<name>A0A4R1KCB9_9BACT</name>
<evidence type="ECO:0000313" key="2">
    <source>
        <dbReference type="Proteomes" id="UP000294614"/>
    </source>
</evidence>